<keyword evidence="2" id="KW-1185">Reference proteome</keyword>
<proteinExistence type="predicted"/>
<dbReference type="Proteomes" id="UP001241377">
    <property type="component" value="Unassembled WGS sequence"/>
</dbReference>
<comment type="caution">
    <text evidence="1">The sequence shown here is derived from an EMBL/GenBank/DDBJ whole genome shotgun (WGS) entry which is preliminary data.</text>
</comment>
<reference evidence="1" key="1">
    <citation type="submission" date="2023-04" db="EMBL/GenBank/DDBJ databases">
        <title>Draft Genome sequencing of Naganishia species isolated from polar environments using Oxford Nanopore Technology.</title>
        <authorList>
            <person name="Leo P."/>
            <person name="Venkateswaran K."/>
        </authorList>
    </citation>
    <scope>NUCLEOTIDE SEQUENCE</scope>
    <source>
        <strain evidence="1">MNA-CCFEE 5261</strain>
    </source>
</reference>
<organism evidence="1 2">
    <name type="scientific">Naganishia cerealis</name>
    <dbReference type="NCBI Taxonomy" id="610337"/>
    <lineage>
        <taxon>Eukaryota</taxon>
        <taxon>Fungi</taxon>
        <taxon>Dikarya</taxon>
        <taxon>Basidiomycota</taxon>
        <taxon>Agaricomycotina</taxon>
        <taxon>Tremellomycetes</taxon>
        <taxon>Filobasidiales</taxon>
        <taxon>Filobasidiaceae</taxon>
        <taxon>Naganishia</taxon>
    </lineage>
</organism>
<protein>
    <submittedName>
        <fullName evidence="1">Uncharacterized protein</fullName>
    </submittedName>
</protein>
<dbReference type="EMBL" id="JASBWR010000035">
    <property type="protein sequence ID" value="KAJ9105162.1"/>
    <property type="molecule type" value="Genomic_DNA"/>
</dbReference>
<evidence type="ECO:0000313" key="1">
    <source>
        <dbReference type="EMBL" id="KAJ9105162.1"/>
    </source>
</evidence>
<evidence type="ECO:0000313" key="2">
    <source>
        <dbReference type="Proteomes" id="UP001241377"/>
    </source>
</evidence>
<name>A0ACC2W236_9TREE</name>
<gene>
    <name evidence="1" type="ORF">QFC19_003621</name>
</gene>
<accession>A0ACC2W236</accession>
<sequence length="1361" mass="147876">MAQPPSSYKGREREAYDTLSSPIDPLASNFAAIQTRDRRRSYQDLDFANTESQRPRSMSHSSGRHHGPPLSHSAHFVQPFQNQALSLSDLPSQRCEPSCIPEETPFTPTPRRQRAMTLEQNVAIVTRDLSADGRRRSADQAAHTLAASDISLSSGWLPPGALPAVNPASKSTFELTAESQYEALGGIDMNRIGSPVKVLRVSDQAINVRSYTDHHIEGPTRAFIPSSVDSASISNQQPYTWANASEAMFTLQSVSTVEAGVPLVSPAPSQRSNAVAKDFFSSKSLLPGSLGLTEQINSEIYAPIGPHEAEYPALQIDLSGRSHAEDAGDVVSPLQMSPDLERNSSIDRGMSMPSMTETSSGAGTAEFLLSSASTSLSRSTKNGKEKDSNIEGIHVAQGDHHDISEQLSLALETQLLTKKNRIDRRKYILVELVETEMAYTDHLRDLVHIYLPQLAALSIVSPSQHATIGRNLKEMLYFHEQLTNRMVDVLKEEGLGTNLTITPGVDESVRVERIARKIAAVFVEDASGFDMYDKYCSGAAAANNIIRDLQHRPEWASFEKRCRIVIATRSNTPLQQVLAEDNPHFQPSSMPPPTVSSIPSRLMLRDLLILPVQRICRYPLVLSTLMSSAAPSSPSQEGFFTYQSALDVGVEVERAMAVMRDSASRANIANRRSMVLARTAIITRRLEYHPLVTRSLLASLGPCVLSGALDVLYHHPSIAPLQSTVKVRYMGAFLYYGFLVLAKIKKAEHYEIKHYLPLQMFEMVDVTEGLLPHSIRLTFRDHHIELAAACAEEKNVWATALCEARDNSSISPFDLPCSVAYGVGRSRRESTFHPGESLPASALSPKRYSLAVTDFGMLGSNPFNSDDHDGFGFKVPDSPRSPVVPASPMRREGFPHHTPSRILMRRASPLYRLSIDSNLQDVVCDECNIARAAGKQMANDVFGAQTSPATASAPGTLRNRLSMKDSSVLRRRRSYVDVRSSASTDTLTSAVTVTNSISRAMSGYSNNMATSFKRGFSISSQEGSKPKNRLSTGSLDCNACSDVTGDVIGAAEKGVTLADAVPTPDRNHYVLCADYTGTTAIRTAQRQTMQDNQLASRTRSKSEMSRRRSMQNLNRIWKPKHNRANSVPVSPVRNLAVLSGSETDHEGGRNGAPESGASGATTPSHIGEYTTVDVYALGAGLTNALTSTSGPSRPGLLSRTMSFQKRSRSSIFGSDSVFGGSRRNSIDLAKAMPINALTFSPIQGDVKPALPSVPGSPTGSCMGTVAPNTLDLLQTHDRNSTKAVTSSVPPSTNAKLEFTHNPAGSVVSESTSTNTSDVEDAASCTSVGSSDPPLLVKRRRSIRFFHRLNQFTSLSSGNADK</sequence>